<dbReference type="EMBL" id="CAJOBA010038426">
    <property type="protein sequence ID" value="CAF4060571.1"/>
    <property type="molecule type" value="Genomic_DNA"/>
</dbReference>
<evidence type="ECO:0000313" key="5">
    <source>
        <dbReference type="EMBL" id="CAF4060571.1"/>
    </source>
</evidence>
<comment type="caution">
    <text evidence="4">The sequence shown here is derived from an EMBL/GenBank/DDBJ whole genome shotgun (WGS) entry which is preliminary data.</text>
</comment>
<dbReference type="SUPFAM" id="SSF46934">
    <property type="entry name" value="UBA-like"/>
    <property type="match status" value="1"/>
</dbReference>
<evidence type="ECO:0000313" key="6">
    <source>
        <dbReference type="Proteomes" id="UP000677228"/>
    </source>
</evidence>
<evidence type="ECO:0000259" key="2">
    <source>
        <dbReference type="PROSITE" id="PS50030"/>
    </source>
</evidence>
<dbReference type="PROSITE" id="PS50053">
    <property type="entry name" value="UBIQUITIN_2"/>
    <property type="match status" value="1"/>
</dbReference>
<feature type="compositionally biased region" description="Polar residues" evidence="1">
    <location>
        <begin position="286"/>
        <end position="298"/>
    </location>
</feature>
<dbReference type="InterPro" id="IPR009060">
    <property type="entry name" value="UBA-like_sf"/>
</dbReference>
<feature type="compositionally biased region" description="Polar residues" evidence="1">
    <location>
        <begin position="305"/>
        <end position="314"/>
    </location>
</feature>
<dbReference type="InterPro" id="IPR029071">
    <property type="entry name" value="Ubiquitin-like_domsf"/>
</dbReference>
<dbReference type="AlphaFoldDB" id="A0A8S2ETQ2"/>
<gene>
    <name evidence="4" type="ORF">OVA965_LOCUS26383</name>
    <name evidence="5" type="ORF">TMI583_LOCUS27125</name>
</gene>
<evidence type="ECO:0000259" key="3">
    <source>
        <dbReference type="PROSITE" id="PS50053"/>
    </source>
</evidence>
<proteinExistence type="predicted"/>
<accession>A0A8S2ETQ2</accession>
<sequence>MSVCIRVLSGFQMYTFHLLPFDSAQLNVPSNCSKISIENCYINELKAKISELVNISPDLFDVYCQGLQMSDEKSLQDFDIDQEETLLLISRNKLAKNDNQNTAVGDPTKGELNQSAKTIEKSSINGLEFHRLYWLMKTPEFWNKIVQAVPEILNDSSALGLCQDSVLFCENDDIKRLTQMVQDNPLLYKVVSQVLKEWTSTSNSNTAAKDIQLSPAAYYLNGHRFGSQLAIPRQQTNFNVMPRRITNEDFQRALERTSRGAATAASSQHQQPSPSSSSSSSHSTYRRQQPSTSRTTINMEHLRNALQSAQQRTDNATTTTSMNTTSSAPPPSSVIQGLLDQMHDMGLVDDGKNLEALEASNWSLQSAIDILLNDI</sequence>
<protein>
    <recommendedName>
        <fullName evidence="7">Ubiquitin-like domain-containing protein</fullName>
    </recommendedName>
</protein>
<feature type="compositionally biased region" description="Low complexity" evidence="1">
    <location>
        <begin position="315"/>
        <end position="327"/>
    </location>
</feature>
<reference evidence="4" key="1">
    <citation type="submission" date="2021-02" db="EMBL/GenBank/DDBJ databases">
        <authorList>
            <person name="Nowell W R."/>
        </authorList>
    </citation>
    <scope>NUCLEOTIDE SEQUENCE</scope>
</reference>
<evidence type="ECO:0000256" key="1">
    <source>
        <dbReference type="SAM" id="MobiDB-lite"/>
    </source>
</evidence>
<feature type="domain" description="UBA" evidence="2">
    <location>
        <begin position="329"/>
        <end position="374"/>
    </location>
</feature>
<dbReference type="SUPFAM" id="SSF54236">
    <property type="entry name" value="Ubiquitin-like"/>
    <property type="match status" value="1"/>
</dbReference>
<feature type="domain" description="Ubiquitin-like" evidence="3">
    <location>
        <begin position="42"/>
        <end position="95"/>
    </location>
</feature>
<dbReference type="Proteomes" id="UP000677228">
    <property type="component" value="Unassembled WGS sequence"/>
</dbReference>
<dbReference type="PROSITE" id="PS50030">
    <property type="entry name" value="UBA"/>
    <property type="match status" value="1"/>
</dbReference>
<dbReference type="Gene3D" id="3.10.20.90">
    <property type="entry name" value="Phosphatidylinositol 3-kinase Catalytic Subunit, Chain A, domain 1"/>
    <property type="match status" value="1"/>
</dbReference>
<feature type="region of interest" description="Disordered" evidence="1">
    <location>
        <begin position="255"/>
        <end position="333"/>
    </location>
</feature>
<dbReference type="EMBL" id="CAJNOK010016870">
    <property type="protein sequence ID" value="CAF1253375.1"/>
    <property type="molecule type" value="Genomic_DNA"/>
</dbReference>
<dbReference type="Proteomes" id="UP000682733">
    <property type="component" value="Unassembled WGS sequence"/>
</dbReference>
<evidence type="ECO:0008006" key="7">
    <source>
        <dbReference type="Google" id="ProtNLM"/>
    </source>
</evidence>
<dbReference type="Gene3D" id="1.10.8.10">
    <property type="entry name" value="DNA helicase RuvA subunit, C-terminal domain"/>
    <property type="match status" value="1"/>
</dbReference>
<feature type="compositionally biased region" description="Low complexity" evidence="1">
    <location>
        <begin position="259"/>
        <end position="283"/>
    </location>
</feature>
<evidence type="ECO:0000313" key="4">
    <source>
        <dbReference type="EMBL" id="CAF1253375.1"/>
    </source>
</evidence>
<dbReference type="InterPro" id="IPR015940">
    <property type="entry name" value="UBA"/>
</dbReference>
<dbReference type="CDD" id="cd17039">
    <property type="entry name" value="Ubl_ubiquitin_like"/>
    <property type="match status" value="1"/>
</dbReference>
<name>A0A8S2ETQ2_9BILA</name>
<dbReference type="InterPro" id="IPR000626">
    <property type="entry name" value="Ubiquitin-like_dom"/>
</dbReference>
<organism evidence="4 6">
    <name type="scientific">Didymodactylos carnosus</name>
    <dbReference type="NCBI Taxonomy" id="1234261"/>
    <lineage>
        <taxon>Eukaryota</taxon>
        <taxon>Metazoa</taxon>
        <taxon>Spiralia</taxon>
        <taxon>Gnathifera</taxon>
        <taxon>Rotifera</taxon>
        <taxon>Eurotatoria</taxon>
        <taxon>Bdelloidea</taxon>
        <taxon>Philodinida</taxon>
        <taxon>Philodinidae</taxon>
        <taxon>Didymodactylos</taxon>
    </lineage>
</organism>
<dbReference type="Pfam" id="PF00240">
    <property type="entry name" value="ubiquitin"/>
    <property type="match status" value="1"/>
</dbReference>